<protein>
    <recommendedName>
        <fullName evidence="3">3,4-dihydroxy-2-butanone-4-phosphate synthase</fullName>
        <ecNumber evidence="3">4.1.99.12</ecNumber>
    </recommendedName>
</protein>
<dbReference type="InterPro" id="IPR000422">
    <property type="entry name" value="DHBP_synthase_RibB"/>
</dbReference>
<dbReference type="InterPro" id="IPR017945">
    <property type="entry name" value="DHBP_synth_RibB-like_a/b_dom"/>
</dbReference>
<dbReference type="Pfam" id="PF00926">
    <property type="entry name" value="DHBP_synthase"/>
    <property type="match status" value="1"/>
</dbReference>
<dbReference type="EC" id="4.1.99.12" evidence="3"/>
<dbReference type="GO" id="GO:0046872">
    <property type="term" value="F:metal ion binding"/>
    <property type="evidence" value="ECO:0007669"/>
    <property type="project" value="UniProtKB-KW"/>
</dbReference>
<reference evidence="6" key="2">
    <citation type="submission" date="2023-01" db="EMBL/GenBank/DDBJ databases">
        <authorList>
            <person name="Sun Q."/>
            <person name="Evtushenko L."/>
        </authorList>
    </citation>
    <scope>NUCLEOTIDE SEQUENCE</scope>
    <source>
        <strain evidence="6">VKM Ac-1069</strain>
    </source>
</reference>
<name>A0A9W6NWU8_9PSEU</name>
<dbReference type="GO" id="GO:0008686">
    <property type="term" value="F:3,4-dihydroxy-2-butanone-4-phosphate synthase activity"/>
    <property type="evidence" value="ECO:0007669"/>
    <property type="project" value="UniProtKB-EC"/>
</dbReference>
<keyword evidence="4" id="KW-0686">Riboflavin biosynthesis</keyword>
<evidence type="ECO:0000256" key="4">
    <source>
        <dbReference type="ARBA" id="ARBA00022619"/>
    </source>
</evidence>
<dbReference type="EMBL" id="BSFQ01000016">
    <property type="protein sequence ID" value="GLL12745.1"/>
    <property type="molecule type" value="Genomic_DNA"/>
</dbReference>
<dbReference type="GO" id="GO:0009231">
    <property type="term" value="P:riboflavin biosynthetic process"/>
    <property type="evidence" value="ECO:0007669"/>
    <property type="project" value="UniProtKB-KW"/>
</dbReference>
<accession>A0A9W6NWU8</accession>
<dbReference type="PANTHER" id="PTHR21327:SF18">
    <property type="entry name" value="3,4-DIHYDROXY-2-BUTANONE 4-PHOSPHATE SYNTHASE"/>
    <property type="match status" value="1"/>
</dbReference>
<dbReference type="GO" id="GO:0003935">
    <property type="term" value="F:GTP cyclohydrolase II activity"/>
    <property type="evidence" value="ECO:0007669"/>
    <property type="project" value="TreeGrafter"/>
</dbReference>
<dbReference type="SUPFAM" id="SSF55821">
    <property type="entry name" value="YrdC/RibB"/>
    <property type="match status" value="1"/>
</dbReference>
<dbReference type="AlphaFoldDB" id="A0A9W6NWU8"/>
<dbReference type="Gene3D" id="3.90.870.10">
    <property type="entry name" value="DHBP synthase"/>
    <property type="match status" value="1"/>
</dbReference>
<organism evidence="6 7">
    <name type="scientific">Pseudonocardia halophobica</name>
    <dbReference type="NCBI Taxonomy" id="29401"/>
    <lineage>
        <taxon>Bacteria</taxon>
        <taxon>Bacillati</taxon>
        <taxon>Actinomycetota</taxon>
        <taxon>Actinomycetes</taxon>
        <taxon>Pseudonocardiales</taxon>
        <taxon>Pseudonocardiaceae</taxon>
        <taxon>Pseudonocardia</taxon>
    </lineage>
</organism>
<sequence length="228" mass="22465">MSAPALGPVSAVDRAVEAIAAGRPVVLLDDLAATPQVVLVAAAELADTSTVALVVRESGGLLCVALPGERLDALRIPPMTAGWSAERPAAAVSVDLAVGVSTGISARDRAATVRALADPATTAADLVLPGHVLPLRAHPDGLAARTRPAEAAVDLCLRAGLAPAGLVAAAPDLGPGVAGPARALARRLGVPALPISRLAALSLPRPAGVVPAPPAPPDRTAARVARAG</sequence>
<evidence type="ECO:0000256" key="2">
    <source>
        <dbReference type="ARBA" id="ARBA00004904"/>
    </source>
</evidence>
<evidence type="ECO:0000256" key="5">
    <source>
        <dbReference type="ARBA" id="ARBA00022723"/>
    </source>
</evidence>
<evidence type="ECO:0000256" key="3">
    <source>
        <dbReference type="ARBA" id="ARBA00012153"/>
    </source>
</evidence>
<evidence type="ECO:0000313" key="6">
    <source>
        <dbReference type="EMBL" id="GLL12745.1"/>
    </source>
</evidence>
<evidence type="ECO:0000256" key="1">
    <source>
        <dbReference type="ARBA" id="ARBA00002284"/>
    </source>
</evidence>
<comment type="caution">
    <text evidence="6">The sequence shown here is derived from an EMBL/GenBank/DDBJ whole genome shotgun (WGS) entry which is preliminary data.</text>
</comment>
<comment type="pathway">
    <text evidence="2">Cofactor biosynthesis; riboflavin biosynthesis; 2-hydroxy-3-oxobutyl phosphate from D-ribulose 5-phosphate: step 1/1.</text>
</comment>
<comment type="function">
    <text evidence="1">Catalyzes the conversion of D-ribulose 5-phosphate to formate and 3,4-dihydroxy-2-butanone 4-phosphate.</text>
</comment>
<dbReference type="GO" id="GO:0005829">
    <property type="term" value="C:cytosol"/>
    <property type="evidence" value="ECO:0007669"/>
    <property type="project" value="TreeGrafter"/>
</dbReference>
<gene>
    <name evidence="6" type="ORF">GCM10017577_38860</name>
</gene>
<reference evidence="6" key="1">
    <citation type="journal article" date="2014" name="Int. J. Syst. Evol. Microbiol.">
        <title>Complete genome sequence of Corynebacterium casei LMG S-19264T (=DSM 44701T), isolated from a smear-ripened cheese.</title>
        <authorList>
            <consortium name="US DOE Joint Genome Institute (JGI-PGF)"/>
            <person name="Walter F."/>
            <person name="Albersmeier A."/>
            <person name="Kalinowski J."/>
            <person name="Ruckert C."/>
        </authorList>
    </citation>
    <scope>NUCLEOTIDE SEQUENCE</scope>
    <source>
        <strain evidence="6">VKM Ac-1069</strain>
    </source>
</reference>
<evidence type="ECO:0000313" key="7">
    <source>
        <dbReference type="Proteomes" id="UP001143463"/>
    </source>
</evidence>
<dbReference type="Proteomes" id="UP001143463">
    <property type="component" value="Unassembled WGS sequence"/>
</dbReference>
<dbReference type="RefSeq" id="WP_051737611.1">
    <property type="nucleotide sequence ID" value="NZ_BAAAUZ010000049.1"/>
</dbReference>
<proteinExistence type="predicted"/>
<keyword evidence="7" id="KW-1185">Reference proteome</keyword>
<keyword evidence="5" id="KW-0479">Metal-binding</keyword>
<dbReference type="PANTHER" id="PTHR21327">
    <property type="entry name" value="GTP CYCLOHYDROLASE II-RELATED"/>
    <property type="match status" value="1"/>
</dbReference>